<dbReference type="Gene3D" id="3.40.50.10540">
    <property type="entry name" value="Crotonobetainyl-coa:carnitine coa-transferase, domain 1"/>
    <property type="match status" value="1"/>
</dbReference>
<dbReference type="InterPro" id="IPR003673">
    <property type="entry name" value="CoA-Trfase_fam_III"/>
</dbReference>
<dbReference type="InterPro" id="IPR044855">
    <property type="entry name" value="CoA-Trfase_III_dom3_sf"/>
</dbReference>
<evidence type="ECO:0000313" key="2">
    <source>
        <dbReference type="EMBL" id="MCR2804763.1"/>
    </source>
</evidence>
<proteinExistence type="predicted"/>
<evidence type="ECO:0000256" key="1">
    <source>
        <dbReference type="ARBA" id="ARBA00022679"/>
    </source>
</evidence>
<dbReference type="Pfam" id="PF02515">
    <property type="entry name" value="CoA_transf_3"/>
    <property type="match status" value="1"/>
</dbReference>
<dbReference type="AlphaFoldDB" id="A0A9X2MMR8"/>
<name>A0A9X2MMR8_9BACL</name>
<dbReference type="Gene3D" id="3.30.1540.10">
    <property type="entry name" value="formyl-coa transferase, domain 3"/>
    <property type="match status" value="1"/>
</dbReference>
<sequence length="365" mass="40091">MLPLEGLLVVEYSTQLAGPFAGLRLAELGARVIRIEGTEDEPLPLVSLYRNKERFQFCAATEGEHGKLSKLIAKADVLIEGPPASGLQTTLLPYERTQALNAKLIHASITGYGREGAWSAKPYDDLFVQSLTGMPWLNGNADDPPIPFPLSTVEMFASANLVQGILAALVHRSKLGEGMLVEVSLLESAIDYQFEVLTTHLHDGGQLPQRSSLNNAHAYLAAPYGIYETANGYLALAMGSVLELGALLQCEALARYEDPASWFLRRDEIKGLLADHLRTKAAADWAEDLEAGGYWCAVVQTVDELLQHEGFLALRNIQQVQTEELGLFLTPYCPIRFDNSYMESRRGVGRAGMDNARLEAEFQLL</sequence>
<keyword evidence="3" id="KW-1185">Reference proteome</keyword>
<dbReference type="EMBL" id="JANIPJ010000008">
    <property type="protein sequence ID" value="MCR2804763.1"/>
    <property type="molecule type" value="Genomic_DNA"/>
</dbReference>
<comment type="caution">
    <text evidence="2">The sequence shown here is derived from an EMBL/GenBank/DDBJ whole genome shotgun (WGS) entry which is preliminary data.</text>
</comment>
<dbReference type="RefSeq" id="WP_257446063.1">
    <property type="nucleotide sequence ID" value="NZ_JANIPJ010000008.1"/>
</dbReference>
<reference evidence="2" key="1">
    <citation type="submission" date="2022-08" db="EMBL/GenBank/DDBJ databases">
        <title>The genomic sequence of strain Paenibacillus sp. SCIV0701.</title>
        <authorList>
            <person name="Zhao H."/>
        </authorList>
    </citation>
    <scope>NUCLEOTIDE SEQUENCE</scope>
    <source>
        <strain evidence="2">SCIV0701</strain>
    </source>
</reference>
<gene>
    <name evidence="2" type="ORF">NQZ67_12820</name>
</gene>
<dbReference type="Proteomes" id="UP001141950">
    <property type="component" value="Unassembled WGS sequence"/>
</dbReference>
<evidence type="ECO:0000313" key="3">
    <source>
        <dbReference type="Proteomes" id="UP001141950"/>
    </source>
</evidence>
<dbReference type="PANTHER" id="PTHR48207">
    <property type="entry name" value="SUCCINATE--HYDROXYMETHYLGLUTARATE COA-TRANSFERASE"/>
    <property type="match status" value="1"/>
</dbReference>
<dbReference type="PANTHER" id="PTHR48207:SF4">
    <property type="entry name" value="BLL6097 PROTEIN"/>
    <property type="match status" value="1"/>
</dbReference>
<dbReference type="SUPFAM" id="SSF89796">
    <property type="entry name" value="CoA-transferase family III (CaiB/BaiF)"/>
    <property type="match status" value="1"/>
</dbReference>
<dbReference type="InterPro" id="IPR023606">
    <property type="entry name" value="CoA-Trfase_III_dom_1_sf"/>
</dbReference>
<accession>A0A9X2MMR8</accession>
<protein>
    <submittedName>
        <fullName evidence="2">CoA transferase</fullName>
    </submittedName>
</protein>
<keyword evidence="1 2" id="KW-0808">Transferase</keyword>
<dbReference type="InterPro" id="IPR050483">
    <property type="entry name" value="CoA-transferase_III_domain"/>
</dbReference>
<dbReference type="GO" id="GO:0008410">
    <property type="term" value="F:CoA-transferase activity"/>
    <property type="evidence" value="ECO:0007669"/>
    <property type="project" value="TreeGrafter"/>
</dbReference>
<organism evidence="2 3">
    <name type="scientific">Paenibacillus soyae</name>
    <dbReference type="NCBI Taxonomy" id="2969249"/>
    <lineage>
        <taxon>Bacteria</taxon>
        <taxon>Bacillati</taxon>
        <taxon>Bacillota</taxon>
        <taxon>Bacilli</taxon>
        <taxon>Bacillales</taxon>
        <taxon>Paenibacillaceae</taxon>
        <taxon>Paenibacillus</taxon>
    </lineage>
</organism>